<dbReference type="GO" id="GO:0009307">
    <property type="term" value="P:DNA restriction-modification system"/>
    <property type="evidence" value="ECO:0007669"/>
    <property type="project" value="UniProtKB-KW"/>
</dbReference>
<dbReference type="Pfam" id="PF01420">
    <property type="entry name" value="Methylase_S"/>
    <property type="match status" value="2"/>
</dbReference>
<comment type="similarity">
    <text evidence="1">Belongs to the type-I restriction system S methylase family.</text>
</comment>
<dbReference type="Gene3D" id="1.10.287.1120">
    <property type="entry name" value="Bipartite methylase S protein"/>
    <property type="match status" value="1"/>
</dbReference>
<dbReference type="InterPro" id="IPR052021">
    <property type="entry name" value="Type-I_RS_S_subunit"/>
</dbReference>
<dbReference type="InterPro" id="IPR000055">
    <property type="entry name" value="Restrct_endonuc_typeI_TRD"/>
</dbReference>
<dbReference type="STRING" id="1289135.A966_02271"/>
<evidence type="ECO:0000256" key="2">
    <source>
        <dbReference type="ARBA" id="ARBA00022747"/>
    </source>
</evidence>
<dbReference type="PANTHER" id="PTHR30408:SF12">
    <property type="entry name" value="TYPE I RESTRICTION ENZYME MJAVIII SPECIFICITY SUBUNIT"/>
    <property type="match status" value="1"/>
</dbReference>
<evidence type="ECO:0000259" key="5">
    <source>
        <dbReference type="Pfam" id="PF01420"/>
    </source>
</evidence>
<evidence type="ECO:0000256" key="4">
    <source>
        <dbReference type="SAM" id="Coils"/>
    </source>
</evidence>
<name>A0A2U4FKL8_9SPIR</name>
<evidence type="ECO:0000256" key="3">
    <source>
        <dbReference type="ARBA" id="ARBA00023125"/>
    </source>
</evidence>
<dbReference type="InterPro" id="IPR044946">
    <property type="entry name" value="Restrct_endonuc_typeI_TRD_sf"/>
</dbReference>
<dbReference type="Gene3D" id="3.90.220.20">
    <property type="entry name" value="DNA methylase specificity domains"/>
    <property type="match status" value="2"/>
</dbReference>
<dbReference type="AlphaFoldDB" id="A0A2U4FKL8"/>
<gene>
    <name evidence="6" type="ORF">A966_02271</name>
</gene>
<accession>A0A2U4FKL8</accession>
<dbReference type="RefSeq" id="WP_008721920.1">
    <property type="nucleotide sequence ID" value="NZ_JH994110.1"/>
</dbReference>
<evidence type="ECO:0000256" key="1">
    <source>
        <dbReference type="ARBA" id="ARBA00010923"/>
    </source>
</evidence>
<dbReference type="CDD" id="cd17521">
    <property type="entry name" value="RMtype1_S_Sau13435ORF2165P_TRD2-CR2_like"/>
    <property type="match status" value="1"/>
</dbReference>
<protein>
    <submittedName>
        <fullName evidence="6">Type I R-M system specificity subunit</fullName>
    </submittedName>
</protein>
<dbReference type="OrthoDB" id="9811611at2"/>
<proteinExistence type="inferred from homology"/>
<comment type="caution">
    <text evidence="6">The sequence shown here is derived from an EMBL/GenBank/DDBJ whole genome shotgun (WGS) entry which is preliminary data.</text>
</comment>
<dbReference type="PANTHER" id="PTHR30408">
    <property type="entry name" value="TYPE-1 RESTRICTION ENZYME ECOKI SPECIFICITY PROTEIN"/>
    <property type="match status" value="1"/>
</dbReference>
<feature type="coiled-coil region" evidence="4">
    <location>
        <begin position="347"/>
        <end position="374"/>
    </location>
</feature>
<keyword evidence="3" id="KW-0238">DNA-binding</keyword>
<organism evidence="6 7">
    <name type="scientific">Brachyspira hampsonii 30446</name>
    <dbReference type="NCBI Taxonomy" id="1289135"/>
    <lineage>
        <taxon>Bacteria</taxon>
        <taxon>Pseudomonadati</taxon>
        <taxon>Spirochaetota</taxon>
        <taxon>Spirochaetia</taxon>
        <taxon>Brachyspirales</taxon>
        <taxon>Brachyspiraceae</taxon>
        <taxon>Brachyspira</taxon>
    </lineage>
</organism>
<dbReference type="Proteomes" id="UP000011663">
    <property type="component" value="Unassembled WGS sequence"/>
</dbReference>
<keyword evidence="4" id="KW-0175">Coiled coil</keyword>
<evidence type="ECO:0000313" key="7">
    <source>
        <dbReference type="Proteomes" id="UP000011663"/>
    </source>
</evidence>
<reference evidence="6 7" key="1">
    <citation type="submission" date="2012-07" db="EMBL/GenBank/DDBJ databases">
        <title>Genome sequence of Brachyspira sp. 30446, isolated from a pig with mucohaemorrhagic colitis.</title>
        <authorList>
            <person name="Rubin J.E."/>
            <person name="Fernando C."/>
            <person name="Harding J.C.S."/>
            <person name="Hill J.E."/>
        </authorList>
    </citation>
    <scope>NUCLEOTIDE SEQUENCE [LARGE SCALE GENOMIC DNA]</scope>
    <source>
        <strain evidence="6 7">30446</strain>
    </source>
</reference>
<feature type="domain" description="Type I restriction modification DNA specificity" evidence="5">
    <location>
        <begin position="48"/>
        <end position="183"/>
    </location>
</feature>
<dbReference type="GO" id="GO:0003677">
    <property type="term" value="F:DNA binding"/>
    <property type="evidence" value="ECO:0007669"/>
    <property type="project" value="UniProtKB-KW"/>
</dbReference>
<keyword evidence="2" id="KW-0680">Restriction system</keyword>
<dbReference type="SUPFAM" id="SSF116734">
    <property type="entry name" value="DNA methylase specificity domain"/>
    <property type="match status" value="2"/>
</dbReference>
<sequence>MNQPLPAGWQEVKLQECLLEQPKYGMNAPAVKYDNSLPTYIRITDIDEYGNFINDNKVSVNNANYEEYILHDNDFLFARTGASVGKTYLYNRKDGILVFAGYLIKVKPNQNILNSLFLKYYTQSKRYWHFVKITSARTGQPGINGKEYANMNIVLPPIDEQKRISEILSLCDDVIENLTQLIEKKELYKKGVMQRVLSGEVRFNGFGDEWKIKKLSEISRSIKTGKLDANAMEENGQYRFYTCAREYYRINEYAFDGEALLISGNGAYVGYVHYYKGKFNAYQRTYVLMDFEEDIKYIKYYLDIYLKDRIRKEKNEGNTPYIVLSTLTDMEIKVPSLEEQKKIAGLISVIDEEIDNLKKQLELRKQQKKGLMQRLLSGEVRI</sequence>
<evidence type="ECO:0000313" key="6">
    <source>
        <dbReference type="EMBL" id="EKV57921.1"/>
    </source>
</evidence>
<feature type="domain" description="Type I restriction modification DNA specificity" evidence="5">
    <location>
        <begin position="208"/>
        <end position="360"/>
    </location>
</feature>
<dbReference type="EMBL" id="ALNZ01000010">
    <property type="protein sequence ID" value="EKV57921.1"/>
    <property type="molecule type" value="Genomic_DNA"/>
</dbReference>
<dbReference type="GeneID" id="66486917"/>